<dbReference type="CDD" id="cd06222">
    <property type="entry name" value="RNase_H_like"/>
    <property type="match status" value="1"/>
</dbReference>
<evidence type="ECO:0000259" key="1">
    <source>
        <dbReference type="Pfam" id="PF13456"/>
    </source>
</evidence>
<comment type="caution">
    <text evidence="3">The sequence shown here is derived from an EMBL/GenBank/DDBJ whole genome shotgun (WGS) entry which is preliminary data.</text>
</comment>
<organism evidence="3 4">
    <name type="scientific">Hibiscus sabdariffa</name>
    <name type="common">roselle</name>
    <dbReference type="NCBI Taxonomy" id="183260"/>
    <lineage>
        <taxon>Eukaryota</taxon>
        <taxon>Viridiplantae</taxon>
        <taxon>Streptophyta</taxon>
        <taxon>Embryophyta</taxon>
        <taxon>Tracheophyta</taxon>
        <taxon>Spermatophyta</taxon>
        <taxon>Magnoliopsida</taxon>
        <taxon>eudicotyledons</taxon>
        <taxon>Gunneridae</taxon>
        <taxon>Pentapetalae</taxon>
        <taxon>rosids</taxon>
        <taxon>malvids</taxon>
        <taxon>Malvales</taxon>
        <taxon>Malvaceae</taxon>
        <taxon>Malvoideae</taxon>
        <taxon>Hibiscus</taxon>
    </lineage>
</organism>
<dbReference type="InterPro" id="IPR052929">
    <property type="entry name" value="RNase_H-like_EbsB-rel"/>
</dbReference>
<dbReference type="Pfam" id="PF13966">
    <property type="entry name" value="zf-RVT"/>
    <property type="match status" value="1"/>
</dbReference>
<dbReference type="Pfam" id="PF13456">
    <property type="entry name" value="RVT_3"/>
    <property type="match status" value="1"/>
</dbReference>
<dbReference type="InterPro" id="IPR036397">
    <property type="entry name" value="RNaseH_sf"/>
</dbReference>
<evidence type="ECO:0008006" key="5">
    <source>
        <dbReference type="Google" id="ProtNLM"/>
    </source>
</evidence>
<protein>
    <recommendedName>
        <fullName evidence="5">RNase H type-1 domain-containing protein</fullName>
    </recommendedName>
</protein>
<dbReference type="Proteomes" id="UP001396334">
    <property type="component" value="Unassembled WGS sequence"/>
</dbReference>
<dbReference type="PANTHER" id="PTHR47074:SF61">
    <property type="entry name" value="RNASE H TYPE-1 DOMAIN-CONTAINING PROTEIN"/>
    <property type="match status" value="1"/>
</dbReference>
<reference evidence="3 4" key="1">
    <citation type="journal article" date="2024" name="G3 (Bethesda)">
        <title>Genome assembly of Hibiscus sabdariffa L. provides insights into metabolisms of medicinal natural products.</title>
        <authorList>
            <person name="Kim T."/>
        </authorList>
    </citation>
    <scope>NUCLEOTIDE SEQUENCE [LARGE SCALE GENOMIC DNA]</scope>
    <source>
        <strain evidence="3">TK-2024</strain>
        <tissue evidence="3">Old leaves</tissue>
    </source>
</reference>
<dbReference type="InterPro" id="IPR044730">
    <property type="entry name" value="RNase_H-like_dom_plant"/>
</dbReference>
<proteinExistence type="predicted"/>
<accession>A0ABR2SX37</accession>
<evidence type="ECO:0000313" key="4">
    <source>
        <dbReference type="Proteomes" id="UP001396334"/>
    </source>
</evidence>
<evidence type="ECO:0000259" key="2">
    <source>
        <dbReference type="Pfam" id="PF13966"/>
    </source>
</evidence>
<feature type="domain" description="RNase H type-1" evidence="1">
    <location>
        <begin position="210"/>
        <end position="332"/>
    </location>
</feature>
<dbReference type="InterPro" id="IPR026960">
    <property type="entry name" value="RVT-Znf"/>
</dbReference>
<dbReference type="SUPFAM" id="SSF53098">
    <property type="entry name" value="Ribonuclease H-like"/>
    <property type="match status" value="1"/>
</dbReference>
<gene>
    <name evidence="3" type="ORF">V6N11_026725</name>
</gene>
<sequence>MFIWRYDNTGVYSPKSGYKCLIEDAVLQHSSVNGPVCGVIKGFYNSLWGINVPAKCKIFFWRLLNNFIPNFSNLMQRRLQVRNCCPMCEEEAYSTEHFIIYCSWTRQVLDDLNLSFPLMLQSLDYKQAVIQYYMQIDEQGKMKLVLTYWSLWYARNQLIHEGSPLSKHKSIAFIRSLYAELEALNNSPSNHLVAHHGVWSTPAANIIKLNFDAHFMSVINKSVSGIIARNSLGQIMGACAYPHTSIADPFIAEAKACEMAVSFAIDLGFRQIQVEGDSLSIIKKLNSIIADKSIISPIVNDIISMRDSFELITFAHVGRLGNEAAHELARYAAQLDLPRFWFGTVPEVVECAVQRDLAP</sequence>
<dbReference type="EMBL" id="JBBPBN010000011">
    <property type="protein sequence ID" value="KAK9029615.1"/>
    <property type="molecule type" value="Genomic_DNA"/>
</dbReference>
<name>A0ABR2SX37_9ROSI</name>
<dbReference type="InterPro" id="IPR002156">
    <property type="entry name" value="RNaseH_domain"/>
</dbReference>
<evidence type="ECO:0000313" key="3">
    <source>
        <dbReference type="EMBL" id="KAK9029615.1"/>
    </source>
</evidence>
<dbReference type="PANTHER" id="PTHR47074">
    <property type="entry name" value="BNAC02G40300D PROTEIN"/>
    <property type="match status" value="1"/>
</dbReference>
<dbReference type="InterPro" id="IPR012337">
    <property type="entry name" value="RNaseH-like_sf"/>
</dbReference>
<dbReference type="Gene3D" id="3.30.420.10">
    <property type="entry name" value="Ribonuclease H-like superfamily/Ribonuclease H"/>
    <property type="match status" value="1"/>
</dbReference>
<feature type="domain" description="Reverse transcriptase zinc-binding" evidence="2">
    <location>
        <begin position="43"/>
        <end position="108"/>
    </location>
</feature>
<keyword evidence="4" id="KW-1185">Reference proteome</keyword>